<dbReference type="InterPro" id="IPR027417">
    <property type="entry name" value="P-loop_NTPase"/>
</dbReference>
<proteinExistence type="inferred from homology"/>
<dbReference type="AlphaFoldDB" id="A0A4P9VX64"/>
<evidence type="ECO:0000256" key="2">
    <source>
        <dbReference type="ARBA" id="ARBA00022741"/>
    </source>
</evidence>
<evidence type="ECO:0000256" key="1">
    <source>
        <dbReference type="ARBA" id="ARBA00006637"/>
    </source>
</evidence>
<comment type="catalytic activity">
    <reaction evidence="9">
        <text>ATP + H2O = ADP + phosphate + H(+)</text>
        <dbReference type="Rhea" id="RHEA:13065"/>
        <dbReference type="ChEBI" id="CHEBI:15377"/>
        <dbReference type="ChEBI" id="CHEBI:15378"/>
        <dbReference type="ChEBI" id="CHEBI:30616"/>
        <dbReference type="ChEBI" id="CHEBI:43474"/>
        <dbReference type="ChEBI" id="CHEBI:456216"/>
        <dbReference type="EC" id="5.6.2.4"/>
    </reaction>
</comment>
<feature type="domain" description="Helicase C-terminal" evidence="10">
    <location>
        <begin position="149"/>
        <end position="228"/>
    </location>
</feature>
<dbReference type="GO" id="GO:0003677">
    <property type="term" value="F:DNA binding"/>
    <property type="evidence" value="ECO:0007669"/>
    <property type="project" value="InterPro"/>
</dbReference>
<dbReference type="SUPFAM" id="SSF52540">
    <property type="entry name" value="P-loop containing nucleoside triphosphate hydrolases"/>
    <property type="match status" value="1"/>
</dbReference>
<dbReference type="GO" id="GO:0016787">
    <property type="term" value="F:hydrolase activity"/>
    <property type="evidence" value="ECO:0007669"/>
    <property type="project" value="UniProtKB-KW"/>
</dbReference>
<evidence type="ECO:0000256" key="3">
    <source>
        <dbReference type="ARBA" id="ARBA00022801"/>
    </source>
</evidence>
<keyword evidence="2" id="KW-0547">Nucleotide-binding</keyword>
<dbReference type="Pfam" id="PF16203">
    <property type="entry name" value="ERCC3_RAD25_C"/>
    <property type="match status" value="1"/>
</dbReference>
<dbReference type="EMBL" id="ML000255">
    <property type="protein sequence ID" value="RKO84311.1"/>
    <property type="molecule type" value="Genomic_DNA"/>
</dbReference>
<evidence type="ECO:0000256" key="5">
    <source>
        <dbReference type="ARBA" id="ARBA00022840"/>
    </source>
</evidence>
<gene>
    <name evidence="11" type="ORF">BDK51DRAFT_33510</name>
</gene>
<keyword evidence="5" id="KW-0067">ATP-binding</keyword>
<keyword evidence="3 11" id="KW-0378">Hydrolase</keyword>
<evidence type="ECO:0000256" key="9">
    <source>
        <dbReference type="ARBA" id="ARBA00048988"/>
    </source>
</evidence>
<dbReference type="Gene3D" id="3.40.50.300">
    <property type="entry name" value="P-loop containing nucleotide triphosphate hydrolases"/>
    <property type="match status" value="2"/>
</dbReference>
<keyword evidence="4" id="KW-0347">Helicase</keyword>
<protein>
    <recommendedName>
        <fullName evidence="8">DNA 3'-5' helicase</fullName>
        <ecNumber evidence="8">5.6.2.4</ecNumber>
    </recommendedName>
</protein>
<dbReference type="GO" id="GO:0005675">
    <property type="term" value="C:transcription factor TFIIH holo complex"/>
    <property type="evidence" value="ECO:0007669"/>
    <property type="project" value="TreeGrafter"/>
</dbReference>
<dbReference type="GO" id="GO:0000112">
    <property type="term" value="C:nucleotide-excision repair factor 3 complex"/>
    <property type="evidence" value="ECO:0007669"/>
    <property type="project" value="TreeGrafter"/>
</dbReference>
<dbReference type="OrthoDB" id="10262986at2759"/>
<organism evidence="11 12">
    <name type="scientific">Blyttiomyces helicus</name>
    <dbReference type="NCBI Taxonomy" id="388810"/>
    <lineage>
        <taxon>Eukaryota</taxon>
        <taxon>Fungi</taxon>
        <taxon>Fungi incertae sedis</taxon>
        <taxon>Chytridiomycota</taxon>
        <taxon>Chytridiomycota incertae sedis</taxon>
        <taxon>Chytridiomycetes</taxon>
        <taxon>Chytridiomycetes incertae sedis</taxon>
        <taxon>Blyttiomyces</taxon>
    </lineage>
</organism>
<dbReference type="InterPro" id="IPR032438">
    <property type="entry name" value="ERCC3_RAD25_C"/>
</dbReference>
<dbReference type="PANTHER" id="PTHR11274">
    <property type="entry name" value="RAD25/XP-B DNA REPAIR HELICASE"/>
    <property type="match status" value="1"/>
</dbReference>
<dbReference type="Pfam" id="PF04851">
    <property type="entry name" value="ResIII"/>
    <property type="match status" value="1"/>
</dbReference>
<dbReference type="Proteomes" id="UP000269721">
    <property type="component" value="Unassembled WGS sequence"/>
</dbReference>
<sequence length="231" mass="26398">MISHSGKRVWETAKMIEWINSFEWGLLILDEVHVVPAQVFRRVLETVAAHTKLGLTATLVREDDKIENLNYLVGPKLYEANWMDLAGRGHIAKVELREAAQDKIIVFSDNVFALRCFGGPAAYPGASIFPPCSCPSKKQRTFLPMKYIPALRDQIRRLFIYGQSSHAERTEYFQKFREGHPSCRTIFLSKVGDTSLDLPEATCLIQISSQFGSRRQEAQRMGRILRAKRRN</sequence>
<dbReference type="GO" id="GO:0006367">
    <property type="term" value="P:transcription initiation at RNA polymerase II promoter"/>
    <property type="evidence" value="ECO:0007669"/>
    <property type="project" value="TreeGrafter"/>
</dbReference>
<comment type="catalytic activity">
    <reaction evidence="7">
        <text>Couples ATP hydrolysis with the unwinding of duplex DNA by translocating in the 3'-5' direction.</text>
        <dbReference type="EC" id="5.6.2.4"/>
    </reaction>
</comment>
<accession>A0A4P9VX64</accession>
<evidence type="ECO:0000259" key="10">
    <source>
        <dbReference type="SMART" id="SM00490"/>
    </source>
</evidence>
<evidence type="ECO:0000256" key="4">
    <source>
        <dbReference type="ARBA" id="ARBA00022806"/>
    </source>
</evidence>
<evidence type="ECO:0000313" key="12">
    <source>
        <dbReference type="Proteomes" id="UP000269721"/>
    </source>
</evidence>
<dbReference type="PANTHER" id="PTHR11274:SF0">
    <property type="entry name" value="GENERAL TRANSCRIPTION AND DNA REPAIR FACTOR IIH HELICASE SUBUNIT XPB"/>
    <property type="match status" value="1"/>
</dbReference>
<name>A0A4P9VX64_9FUNG</name>
<evidence type="ECO:0000256" key="8">
    <source>
        <dbReference type="ARBA" id="ARBA00034808"/>
    </source>
</evidence>
<dbReference type="EC" id="5.6.2.4" evidence="8"/>
<evidence type="ECO:0000256" key="6">
    <source>
        <dbReference type="ARBA" id="ARBA00023235"/>
    </source>
</evidence>
<keyword evidence="12" id="KW-1185">Reference proteome</keyword>
<dbReference type="GO" id="GO:0043138">
    <property type="term" value="F:3'-5' DNA helicase activity"/>
    <property type="evidence" value="ECO:0007669"/>
    <property type="project" value="UniProtKB-EC"/>
</dbReference>
<dbReference type="InterPro" id="IPR050615">
    <property type="entry name" value="ATP-dep_DNA_Helicase"/>
</dbReference>
<dbReference type="GO" id="GO:0097550">
    <property type="term" value="C:transcription preinitiation complex"/>
    <property type="evidence" value="ECO:0007669"/>
    <property type="project" value="TreeGrafter"/>
</dbReference>
<comment type="similarity">
    <text evidence="1">Belongs to the helicase family. RAD25/XPB subfamily.</text>
</comment>
<evidence type="ECO:0000256" key="7">
    <source>
        <dbReference type="ARBA" id="ARBA00034617"/>
    </source>
</evidence>
<dbReference type="InterPro" id="IPR006935">
    <property type="entry name" value="Helicase/UvrB_N"/>
</dbReference>
<keyword evidence="6" id="KW-0413">Isomerase</keyword>
<dbReference type="SMART" id="SM00490">
    <property type="entry name" value="HELICc"/>
    <property type="match status" value="1"/>
</dbReference>
<evidence type="ECO:0000313" key="11">
    <source>
        <dbReference type="EMBL" id="RKO84311.1"/>
    </source>
</evidence>
<dbReference type="InterPro" id="IPR001650">
    <property type="entry name" value="Helicase_C-like"/>
</dbReference>
<dbReference type="GO" id="GO:0005524">
    <property type="term" value="F:ATP binding"/>
    <property type="evidence" value="ECO:0007669"/>
    <property type="project" value="UniProtKB-KW"/>
</dbReference>
<reference evidence="12" key="1">
    <citation type="journal article" date="2018" name="Nat. Microbiol.">
        <title>Leveraging single-cell genomics to expand the fungal tree of life.</title>
        <authorList>
            <person name="Ahrendt S.R."/>
            <person name="Quandt C.A."/>
            <person name="Ciobanu D."/>
            <person name="Clum A."/>
            <person name="Salamov A."/>
            <person name="Andreopoulos B."/>
            <person name="Cheng J.F."/>
            <person name="Woyke T."/>
            <person name="Pelin A."/>
            <person name="Henrissat B."/>
            <person name="Reynolds N.K."/>
            <person name="Benny G.L."/>
            <person name="Smith M.E."/>
            <person name="James T.Y."/>
            <person name="Grigoriev I.V."/>
        </authorList>
    </citation>
    <scope>NUCLEOTIDE SEQUENCE [LARGE SCALE GENOMIC DNA]</scope>
</reference>